<dbReference type="EMBL" id="OU015566">
    <property type="protein sequence ID" value="CAG5102581.1"/>
    <property type="molecule type" value="Genomic_DNA"/>
</dbReference>
<dbReference type="Proteomes" id="UP001158576">
    <property type="component" value="Chromosome 1"/>
</dbReference>
<accession>A0ABN7SPN9</accession>
<proteinExistence type="predicted"/>
<name>A0ABN7SPN9_OIKDI</name>
<feature type="transmembrane region" description="Helical" evidence="2">
    <location>
        <begin position="83"/>
        <end position="101"/>
    </location>
</feature>
<evidence type="ECO:0000256" key="2">
    <source>
        <dbReference type="SAM" id="Phobius"/>
    </source>
</evidence>
<sequence>MFTTMRPFGNAQAAKLLTIICLTLAVEAAPRIRTNLYGQPYLVYDDEDYFEDENAEDTGEAATNAPADNNDETKQLQTGGAKAFAWFFLVVTIFVVITCFFGKITLALETCCDSISSCFHGRKPSDSEEIQQKKREQEAETQRRLIERQEEVANARTEFNLNVLRAAQTQANQQVHPDNSAAFSSPAVLRALEALKAEIDSDTPRETSFFSKINPFRQRPAQSSPIMSTEEQKPRIVNNSQKTVTQQRIPGASRLADRTYLPEPAVAAKPARTGSQLSRFE</sequence>
<feature type="chain" id="PRO_5045791902" evidence="3">
    <location>
        <begin position="29"/>
        <end position="281"/>
    </location>
</feature>
<evidence type="ECO:0000313" key="4">
    <source>
        <dbReference type="EMBL" id="CAG5102581.1"/>
    </source>
</evidence>
<reference evidence="4 5" key="1">
    <citation type="submission" date="2021-04" db="EMBL/GenBank/DDBJ databases">
        <authorList>
            <person name="Bliznina A."/>
        </authorList>
    </citation>
    <scope>NUCLEOTIDE SEQUENCE [LARGE SCALE GENOMIC DNA]</scope>
</reference>
<organism evidence="4 5">
    <name type="scientific">Oikopleura dioica</name>
    <name type="common">Tunicate</name>
    <dbReference type="NCBI Taxonomy" id="34765"/>
    <lineage>
        <taxon>Eukaryota</taxon>
        <taxon>Metazoa</taxon>
        <taxon>Chordata</taxon>
        <taxon>Tunicata</taxon>
        <taxon>Appendicularia</taxon>
        <taxon>Copelata</taxon>
        <taxon>Oikopleuridae</taxon>
        <taxon>Oikopleura</taxon>
    </lineage>
</organism>
<keyword evidence="2" id="KW-0812">Transmembrane</keyword>
<protein>
    <submittedName>
        <fullName evidence="4">Oidioi.mRNA.OKI2018_I69.chr1.g369.t1.cds</fullName>
    </submittedName>
</protein>
<keyword evidence="3" id="KW-0732">Signal</keyword>
<feature type="region of interest" description="Disordered" evidence="1">
    <location>
        <begin position="241"/>
        <end position="281"/>
    </location>
</feature>
<evidence type="ECO:0000256" key="1">
    <source>
        <dbReference type="SAM" id="MobiDB-lite"/>
    </source>
</evidence>
<feature type="signal peptide" evidence="3">
    <location>
        <begin position="1"/>
        <end position="28"/>
    </location>
</feature>
<keyword evidence="2" id="KW-0472">Membrane</keyword>
<evidence type="ECO:0000256" key="3">
    <source>
        <dbReference type="SAM" id="SignalP"/>
    </source>
</evidence>
<evidence type="ECO:0000313" key="5">
    <source>
        <dbReference type="Proteomes" id="UP001158576"/>
    </source>
</evidence>
<feature type="region of interest" description="Disordered" evidence="1">
    <location>
        <begin position="53"/>
        <end position="74"/>
    </location>
</feature>
<keyword evidence="5" id="KW-1185">Reference proteome</keyword>
<gene>
    <name evidence="4" type="ORF">OKIOD_LOCUS9134</name>
</gene>
<keyword evidence="2" id="KW-1133">Transmembrane helix</keyword>